<dbReference type="InterPro" id="IPR028209">
    <property type="entry name" value="LAMTOR1/MEH1"/>
</dbReference>
<dbReference type="AlphaFoldDB" id="A0AAE0NG36"/>
<dbReference type="GO" id="GO:0031902">
    <property type="term" value="C:late endosome membrane"/>
    <property type="evidence" value="ECO:0007669"/>
    <property type="project" value="InterPro"/>
</dbReference>
<evidence type="ECO:0000313" key="6">
    <source>
        <dbReference type="EMBL" id="KAK3380878.1"/>
    </source>
</evidence>
<organism evidence="6 7">
    <name type="scientific">Podospora didyma</name>
    <dbReference type="NCBI Taxonomy" id="330526"/>
    <lineage>
        <taxon>Eukaryota</taxon>
        <taxon>Fungi</taxon>
        <taxon>Dikarya</taxon>
        <taxon>Ascomycota</taxon>
        <taxon>Pezizomycotina</taxon>
        <taxon>Sordariomycetes</taxon>
        <taxon>Sordariomycetidae</taxon>
        <taxon>Sordariales</taxon>
        <taxon>Podosporaceae</taxon>
        <taxon>Podospora</taxon>
    </lineage>
</organism>
<comment type="subcellular location">
    <subcellularLocation>
        <location evidence="1">Endomembrane system</location>
    </subcellularLocation>
</comment>
<dbReference type="GO" id="GO:0071986">
    <property type="term" value="C:Ragulator complex"/>
    <property type="evidence" value="ECO:0007669"/>
    <property type="project" value="InterPro"/>
</dbReference>
<reference evidence="6" key="2">
    <citation type="submission" date="2023-06" db="EMBL/GenBank/DDBJ databases">
        <authorList>
            <consortium name="Lawrence Berkeley National Laboratory"/>
            <person name="Haridas S."/>
            <person name="Hensen N."/>
            <person name="Bonometti L."/>
            <person name="Westerberg I."/>
            <person name="Brannstrom I.O."/>
            <person name="Guillou S."/>
            <person name="Cros-Aarteil S."/>
            <person name="Calhoun S."/>
            <person name="Kuo A."/>
            <person name="Mondo S."/>
            <person name="Pangilinan J."/>
            <person name="Riley R."/>
            <person name="LaButti K."/>
            <person name="Andreopoulos B."/>
            <person name="Lipzen A."/>
            <person name="Chen C."/>
            <person name="Yanf M."/>
            <person name="Daum C."/>
            <person name="Ng V."/>
            <person name="Clum A."/>
            <person name="Steindorff A."/>
            <person name="Ohm R."/>
            <person name="Martin F."/>
            <person name="Silar P."/>
            <person name="Natvig D."/>
            <person name="Lalanne C."/>
            <person name="Gautier V."/>
            <person name="Ament-velasquez S.L."/>
            <person name="Kruys A."/>
            <person name="Hutchinson M.I."/>
            <person name="Powell A.J."/>
            <person name="Barry K."/>
            <person name="Miller A.N."/>
            <person name="Grigoriev I.V."/>
            <person name="Debuchy R."/>
            <person name="Gladieux P."/>
            <person name="Thoren M.H."/>
            <person name="Johannesson H."/>
        </authorList>
    </citation>
    <scope>NUCLEOTIDE SEQUENCE</scope>
    <source>
        <strain evidence="6">CBS 232.78</strain>
    </source>
</reference>
<keyword evidence="7" id="KW-1185">Reference proteome</keyword>
<accession>A0AAE0NG36</accession>
<dbReference type="GO" id="GO:0032008">
    <property type="term" value="P:positive regulation of TOR signaling"/>
    <property type="evidence" value="ECO:0007669"/>
    <property type="project" value="InterPro"/>
</dbReference>
<comment type="caution">
    <text evidence="6">The sequence shown here is derived from an EMBL/GenBank/DDBJ whole genome shotgun (WGS) entry which is preliminary data.</text>
</comment>
<dbReference type="GO" id="GO:0043410">
    <property type="term" value="P:positive regulation of MAPK cascade"/>
    <property type="evidence" value="ECO:0007669"/>
    <property type="project" value="InterPro"/>
</dbReference>
<evidence type="ECO:0000256" key="3">
    <source>
        <dbReference type="ARBA" id="ARBA00023136"/>
    </source>
</evidence>
<dbReference type="GO" id="GO:0045121">
    <property type="term" value="C:membrane raft"/>
    <property type="evidence" value="ECO:0007669"/>
    <property type="project" value="InterPro"/>
</dbReference>
<proteinExistence type="predicted"/>
<evidence type="ECO:0000256" key="5">
    <source>
        <dbReference type="ARBA" id="ARBA00023288"/>
    </source>
</evidence>
<keyword evidence="5" id="KW-0449">Lipoprotein</keyword>
<keyword evidence="4" id="KW-0564">Palmitate</keyword>
<keyword evidence="2" id="KW-0519">Myristate</keyword>
<evidence type="ECO:0000256" key="2">
    <source>
        <dbReference type="ARBA" id="ARBA00022707"/>
    </source>
</evidence>
<evidence type="ECO:0000256" key="1">
    <source>
        <dbReference type="ARBA" id="ARBA00004308"/>
    </source>
</evidence>
<dbReference type="Proteomes" id="UP001285441">
    <property type="component" value="Unassembled WGS sequence"/>
</dbReference>
<gene>
    <name evidence="6" type="ORF">B0H63DRAFT_523617</name>
</gene>
<keyword evidence="3" id="KW-0472">Membrane</keyword>
<dbReference type="GO" id="GO:0016197">
    <property type="term" value="P:endosomal transport"/>
    <property type="evidence" value="ECO:0007669"/>
    <property type="project" value="InterPro"/>
</dbReference>
<protein>
    <submittedName>
        <fullName evidence="6">Uncharacterized protein</fullName>
    </submittedName>
</protein>
<name>A0AAE0NG36_9PEZI</name>
<dbReference type="SMART" id="SM01262">
    <property type="entry name" value="LAMTOR"/>
    <property type="match status" value="1"/>
</dbReference>
<evidence type="ECO:0000256" key="4">
    <source>
        <dbReference type="ARBA" id="ARBA00023139"/>
    </source>
</evidence>
<reference evidence="6" key="1">
    <citation type="journal article" date="2023" name="Mol. Phylogenet. Evol.">
        <title>Genome-scale phylogeny and comparative genomics of the fungal order Sordariales.</title>
        <authorList>
            <person name="Hensen N."/>
            <person name="Bonometti L."/>
            <person name="Westerberg I."/>
            <person name="Brannstrom I.O."/>
            <person name="Guillou S."/>
            <person name="Cros-Aarteil S."/>
            <person name="Calhoun S."/>
            <person name="Haridas S."/>
            <person name="Kuo A."/>
            <person name="Mondo S."/>
            <person name="Pangilinan J."/>
            <person name="Riley R."/>
            <person name="LaButti K."/>
            <person name="Andreopoulos B."/>
            <person name="Lipzen A."/>
            <person name="Chen C."/>
            <person name="Yan M."/>
            <person name="Daum C."/>
            <person name="Ng V."/>
            <person name="Clum A."/>
            <person name="Steindorff A."/>
            <person name="Ohm R.A."/>
            <person name="Martin F."/>
            <person name="Silar P."/>
            <person name="Natvig D.O."/>
            <person name="Lalanne C."/>
            <person name="Gautier V."/>
            <person name="Ament-Velasquez S.L."/>
            <person name="Kruys A."/>
            <person name="Hutchinson M.I."/>
            <person name="Powell A.J."/>
            <person name="Barry K."/>
            <person name="Miller A.N."/>
            <person name="Grigoriev I.V."/>
            <person name="Debuchy R."/>
            <person name="Gladieux P."/>
            <person name="Hiltunen Thoren M."/>
            <person name="Johannesson H."/>
        </authorList>
    </citation>
    <scope>NUCLEOTIDE SEQUENCE</scope>
    <source>
        <strain evidence="6">CBS 232.78</strain>
    </source>
</reference>
<sequence length="194" mass="21451">MGNCSSCLGNRRADEFDEDDEAQRLFDDSANLQYGSFDQQQMMGQEDPLEVQREIEALQRVVNRTSEYIRPPLLFLFCPPLPGAHAHAHVCTTRGHGLGTNMVDIYDIVPQENKVVQPAPAPYAYAGQDARMARYQTLLSKLSSHGDLTTAVARVDWGIPEDDTIEMQQSPLPIKLEGGEALVGNFADAADAMR</sequence>
<dbReference type="GO" id="GO:0071230">
    <property type="term" value="P:cellular response to amino acid stimulus"/>
    <property type="evidence" value="ECO:0007669"/>
    <property type="project" value="InterPro"/>
</dbReference>
<evidence type="ECO:0000313" key="7">
    <source>
        <dbReference type="Proteomes" id="UP001285441"/>
    </source>
</evidence>
<dbReference type="EMBL" id="JAULSW010000005">
    <property type="protein sequence ID" value="KAK3380878.1"/>
    <property type="molecule type" value="Genomic_DNA"/>
</dbReference>
<dbReference type="GO" id="GO:0001919">
    <property type="term" value="P:regulation of receptor recycling"/>
    <property type="evidence" value="ECO:0007669"/>
    <property type="project" value="InterPro"/>
</dbReference>